<feature type="non-terminal residue" evidence="2">
    <location>
        <position position="165"/>
    </location>
</feature>
<organism evidence="2 3">
    <name type="scientific">Suillus placidus</name>
    <dbReference type="NCBI Taxonomy" id="48579"/>
    <lineage>
        <taxon>Eukaryota</taxon>
        <taxon>Fungi</taxon>
        <taxon>Dikarya</taxon>
        <taxon>Basidiomycota</taxon>
        <taxon>Agaricomycotina</taxon>
        <taxon>Agaricomycetes</taxon>
        <taxon>Agaricomycetidae</taxon>
        <taxon>Boletales</taxon>
        <taxon>Suillineae</taxon>
        <taxon>Suillaceae</taxon>
        <taxon>Suillus</taxon>
    </lineage>
</organism>
<gene>
    <name evidence="2" type="ORF">EV702DRAFT_953169</name>
</gene>
<evidence type="ECO:0000313" key="3">
    <source>
        <dbReference type="Proteomes" id="UP000714275"/>
    </source>
</evidence>
<feature type="non-terminal residue" evidence="2">
    <location>
        <position position="1"/>
    </location>
</feature>
<dbReference type="EMBL" id="JABBWD010000070">
    <property type="protein sequence ID" value="KAG1769741.1"/>
    <property type="molecule type" value="Genomic_DNA"/>
</dbReference>
<protein>
    <submittedName>
        <fullName evidence="2">Uncharacterized protein</fullName>
    </submittedName>
</protein>
<dbReference type="Proteomes" id="UP000714275">
    <property type="component" value="Unassembled WGS sequence"/>
</dbReference>
<keyword evidence="3" id="KW-1185">Reference proteome</keyword>
<dbReference type="AlphaFoldDB" id="A0A9P6ZL49"/>
<reference evidence="2" key="1">
    <citation type="journal article" date="2020" name="New Phytol.">
        <title>Comparative genomics reveals dynamic genome evolution in host specialist ectomycorrhizal fungi.</title>
        <authorList>
            <person name="Lofgren L.A."/>
            <person name="Nguyen N.H."/>
            <person name="Vilgalys R."/>
            <person name="Ruytinx J."/>
            <person name="Liao H.L."/>
            <person name="Branco S."/>
            <person name="Kuo A."/>
            <person name="LaButti K."/>
            <person name="Lipzen A."/>
            <person name="Andreopoulos W."/>
            <person name="Pangilinan J."/>
            <person name="Riley R."/>
            <person name="Hundley H."/>
            <person name="Na H."/>
            <person name="Barry K."/>
            <person name="Grigoriev I.V."/>
            <person name="Stajich J.E."/>
            <person name="Kennedy P.G."/>
        </authorList>
    </citation>
    <scope>NUCLEOTIDE SEQUENCE</scope>
    <source>
        <strain evidence="2">DOB743</strain>
    </source>
</reference>
<proteinExistence type="predicted"/>
<dbReference type="OrthoDB" id="3243310at2759"/>
<name>A0A9P6ZL49_9AGAM</name>
<evidence type="ECO:0000256" key="1">
    <source>
        <dbReference type="SAM" id="MobiDB-lite"/>
    </source>
</evidence>
<comment type="caution">
    <text evidence="2">The sequence shown here is derived from an EMBL/GenBank/DDBJ whole genome shotgun (WGS) entry which is preliminary data.</text>
</comment>
<feature type="region of interest" description="Disordered" evidence="1">
    <location>
        <begin position="138"/>
        <end position="165"/>
    </location>
</feature>
<sequence length="165" mass="18736">WQMFALNNRIALSDPTFSPSSSPFPGSGYNPWESRAFGGGVRPHFDSTAMMSIQSSPSHQPVSLPFLTGRVKRRQTSSDMRIQSTKRNTITLPPRVYSTQLRYTSPELYSSGEETAGEEHFEVAEEWNWVNETVLDDGTEWADKGEDDKDDLLDLEYHPNYVNNN</sequence>
<evidence type="ECO:0000313" key="2">
    <source>
        <dbReference type="EMBL" id="KAG1769741.1"/>
    </source>
</evidence>
<accession>A0A9P6ZL49</accession>